<feature type="domain" description="Vacuolar protein sorting-associated protein 13 VPS13 adaptor binding" evidence="7">
    <location>
        <begin position="1996"/>
        <end position="2570"/>
    </location>
</feature>
<accession>A0AA38RGP2</accession>
<dbReference type="GO" id="GO:0006623">
    <property type="term" value="P:protein targeting to vacuole"/>
    <property type="evidence" value="ECO:0007669"/>
    <property type="project" value="TreeGrafter"/>
</dbReference>
<sequence length="3224" mass="362843">MLEGLVAGLLNRFLGMYVKNFDPTQLKVGIWSGDVRLRDLELRREALDQLKLPINVVEGHLGQLTLTIPWSNLRGAPVKIYIEDVYLLASPKEEAQYNEEEEERRKQRIKMEKLDSAELLKERNQEGLSQEEQKKSQSFTESLVTKIVDNLQVTVKNIHVRYEDAISAPGHPFALGVTLEEFSAVSTDGEWKPTFIQDTTKTTHKLATLGALAVYWNTDTKLLGPGREVETPGEEHASHSEMLEAFRSMIGTGGESDGNDPGHQFILRPVSGQAKIELDKTGDYRVPKFKANLLFDEIGLVIDDDQYRDALMMVDLFHYFIRHQEYKKFQPKDVTPKEDPRAWLKFAGDAVLSKIHDRNRRWTWDYFKERRDDRRRYIELFKKKKQNQQLTPEENDDLARLEWKLDYEDLRFWRSLARNELRKENAAALKNQPPKQQQQQQQGWLSWVWGSKPPEQSTSEDENVEITEEQRKELYEVIDWDEKTALAADVETPRDSVKLQLEASLSTGSFTLKQNPHGANKDLLSLHFDVFKAKTLVRPDSMLADVSLGGLRVNDGTTPDSLYKEIVRVKDAPETRNRKRLSMAELEKSSDSEEAFFQFQVEKNPLDGQGDIALTAKLLPLEIVWNPNFVVGVVDFFRPPERHMESITALMETAGATVEGLREQTRAGLEFALEEHKTINAKLDLQAPLIIVPQSIKTDTSTCLIVDAGHISVNSELVDRETMKEVQSRQKQAYTDEDYKRLESLMYDKFIVKLTSTQVLIGPSIEETKAQLVEKDEAANMHIVEKINVDFVVQMSILPKAPNLTKLIVSGHLPLLHAAMSDTKYKTLMKLIDVAIPKLDAPPEMEASQEEQRPRRPRLASSASNRSARSNASSRSNRSNRSGTRRRKRSSSQFLPFATQQQAIILEDIDEDGDKFEDARDGHGSEQLKVQQKTFEFKFAVDELRGSLYRSDPDRKKPDALLVELVAQHFDLDFYIRPYDMAAEVSLGSVSVDDFVDNPPAEFKSIVSSGDAEDLKAQRDLIHVKFVKVKKESPEFMPVYDGVETNVDVAISTINLVVTRKTLLTLLDFILVTFTNDSGPPPQKAITDDGSEVDIGVEPPAPSQENQPGAIKVKVDLKSIRLILNNDGIRLATLAFNHADVGVFLLGKTMRVATKLGDLSLIDDVNLGVSEDSAFRKLVEIQGEELADFRYETFDSSNPKTYPGYDSSIYLRAGSIKVNFLEEPYRKIIDFLVKFGKMQAIFNAARQAATNQAQQMQQNPSRIKFDVVINTPIVVFPRVVVPGHPKRDLITAYLGEIYAQNKFAPLDDSETAEIAMKMSAGIRNIRMTSLFHYPHDLSEELELIDHVDLGFNITYAEHKDGHKRPELEIEGNMSDLNLRITQYQMKSLLEISRSVPAAFAGDPDAKGEEVEQEVDDRTVEQAKAVSPSSESTPDEQIVDLGPELGSHSDTWTKLDLAFKIHTIGLELINAPDDEPVNDPNSASLSRFSLDDSQLKLRMQANSSLEAEFVIRSFTIYDTRTRETNKFRRIMTSSNKEVQQLMASVSMSGGKERDIIAVVAIDSPKVIFALDYLFAIQSFVSIGLQVDEVSPIEDEDIDTPTESDADSMQVTFTGKRTQSSERRSEVPQKQEDEDAPESKTNLAFRVNIVDAQVILIANPLSSSSEAIVLGTKQVLLSQQHALTFQVTDVGMFLCRMDRFDDTRLRIIDDFCIQMSMDSSRPSITSIHVEIEPLILRLSLRDILLALQIISKASELSGKDEKQEHSSSAADQKAKELRQAGLKQRTASGRGPSTVAANKSRTAKTADHKTQLQKGVGEVHDVVRQPPRHEELTATIDGVRVILIGDVHELPILDLSVKNFTASAENWSSNLKAEVPLDMYINIFNFAKSAWEPLLEPWQLGFGVAREQGSGLLSVEVASRKTFDVTVTTASIGLLSKSFAFLSQEEDVLGKPRVADAPYRVRNYTGFDIVVTSKTPASDEDITIRLEDGQEAPWSFEHWEKMRETMLSESHSSTSVAVQLEGSGFDTVKNVRFSREGEFLYGLRPKMDQVLHRLLVDVKLGSDNVKYVTLRSPLLVENETQIPIELGVYDVEEGHLLKIEKIPPGESRPAPVGAVYMRSLLVKPDSGFGYAWSNDTLWWRDLLKRPTRTMVCKGEHGGEPFYFQLNARFDRSSPLTRNYPYMKLKLSAPVVLENLLPYDFKYRVYDKNTKKDWTNFLRKGGISPIHVVELSHLLLLSVDMQDTMFKPSEFAIINAGDTEDFRKESSLTCRDEQGLNLRLKLHYHKIPDSGGAFRVTVYSPYVVLNKTGLELNVRSKGFMQQAKTAAGQSLVDTSSNDRKTPPFMFSYPNDDQRNRALLKIADSDWSKPQSFDAIGSTTEAVLQSPGRNAEIHVGITVESGEGKYKMTKVVTIAPRYIIKSRLDEEINIREPSSSSLMPLKPGQLQPLHFLQKSLAKQLCLCYPGVDNQWTSPFNISDLGTTHIKIAKARQRQRLIRGDVLMEDATIFLNLSMESKAWPFSMRNESDTEFTFYQANPNIDEDGVEDRSGWRPIRYRLPPRSIMPYAWDFPAAKHREVVIAAFGKERHVKLSEIGNLVPMRFVSNSGTQKLIDINVAADGPTQTLILSNFKQSKSLYKQKSNTGSRTSIAGTEGFEVKHQDLDVTFRAQLKLAGIGVSLINSQLKELAYITFRDVNLRHTESPLYQTISLAVKWIQIDNQLYGGIFPMILYPSVVPKKTQEIEAHPSLHAMVTRVKDDSYGVLYIKYATVLLQQMTIDLDEDFIFAVLDYAKVPGAAWTESEEEGKLCDDDLEIPEPKQQQSGQDIYFELLNIQPMQLDLSFVRTERVNAEDKTSSRNPLMFFLNIMTMAIGNVNDAPIRMNALMLENARVSVPMLTQNVSNHYSQEALYQIHKILGSADFLGNPVGLFNNISSGVADIFYEPYQGLIMSDRPEDFGLGVARGAASFAKKSVYGFTDSISKFTGAMSKGLAAATLDKQFQDRRRITRARNRPKHALYGVTAGANSLFTSVASGVGGLARKPLEGAEQEGALGFFKGVGKGVLGLATKPAIGVLDFASNVTEGVRNTTTVFDGSELDRVRLTRFIPADGIVRPYNQREALGQYWLKQVDNGKYFDEEYIAHLELPREDMVVMVTYARILLIRSRRLATEWDVPLKDVQTIAKERTGLSLTLRGGQNGPFIPVGEESSRTFLYRMVAVAVEEFNRRFRGE</sequence>
<keyword evidence="10" id="KW-1185">Reference proteome</keyword>
<keyword evidence="3" id="KW-0445">Lipid transport</keyword>
<feature type="compositionally biased region" description="Polar residues" evidence="4">
    <location>
        <begin position="1605"/>
        <end position="1616"/>
    </location>
</feature>
<feature type="compositionally biased region" description="Low complexity" evidence="4">
    <location>
        <begin position="859"/>
        <end position="882"/>
    </location>
</feature>
<dbReference type="Proteomes" id="UP001174694">
    <property type="component" value="Unassembled WGS sequence"/>
</dbReference>
<evidence type="ECO:0000256" key="4">
    <source>
        <dbReference type="SAM" id="MobiDB-lite"/>
    </source>
</evidence>
<feature type="region of interest" description="Disordered" evidence="4">
    <location>
        <begin position="1755"/>
        <end position="1810"/>
    </location>
</feature>
<feature type="domain" description="Intermembrane lipid transfer protein VPS13-like C-terminal" evidence="8">
    <location>
        <begin position="3094"/>
        <end position="3198"/>
    </location>
</feature>
<evidence type="ECO:0000259" key="7">
    <source>
        <dbReference type="Pfam" id="PF25036"/>
    </source>
</evidence>
<evidence type="ECO:0000259" key="6">
    <source>
        <dbReference type="Pfam" id="PF25033"/>
    </source>
</evidence>
<evidence type="ECO:0000313" key="9">
    <source>
        <dbReference type="EMBL" id="KAJ9149456.1"/>
    </source>
</evidence>
<evidence type="ECO:0000256" key="3">
    <source>
        <dbReference type="ARBA" id="ARBA00023055"/>
    </source>
</evidence>
<evidence type="ECO:0000259" key="8">
    <source>
        <dbReference type="Pfam" id="PF25037"/>
    </source>
</evidence>
<dbReference type="EMBL" id="JANBVO010000010">
    <property type="protein sequence ID" value="KAJ9149456.1"/>
    <property type="molecule type" value="Genomic_DNA"/>
</dbReference>
<evidence type="ECO:0000256" key="1">
    <source>
        <dbReference type="ARBA" id="ARBA00006545"/>
    </source>
</evidence>
<feature type="compositionally biased region" description="Basic and acidic residues" evidence="4">
    <location>
        <begin position="1617"/>
        <end position="1629"/>
    </location>
</feature>
<feature type="region of interest" description="Disordered" evidence="4">
    <location>
        <begin position="843"/>
        <end position="893"/>
    </location>
</feature>
<feature type="domain" description="Chorein N-terminal" evidence="5">
    <location>
        <begin position="1"/>
        <end position="849"/>
    </location>
</feature>
<gene>
    <name evidence="9" type="ORF">NKR23_g4219</name>
</gene>
<name>A0AA38RGP2_9PEZI</name>
<dbReference type="PANTHER" id="PTHR16166:SF93">
    <property type="entry name" value="INTERMEMBRANE LIPID TRANSFER PROTEIN VPS13"/>
    <property type="match status" value="1"/>
</dbReference>
<dbReference type="Pfam" id="PF25037">
    <property type="entry name" value="VPS13_C"/>
    <property type="match status" value="1"/>
</dbReference>
<comment type="caution">
    <text evidence="9">The sequence shown here is derived from an EMBL/GenBank/DDBJ whole genome shotgun (WGS) entry which is preliminary data.</text>
</comment>
<dbReference type="InterPro" id="IPR026847">
    <property type="entry name" value="VPS13"/>
</dbReference>
<dbReference type="GO" id="GO:0045053">
    <property type="term" value="P:protein retention in Golgi apparatus"/>
    <property type="evidence" value="ECO:0007669"/>
    <property type="project" value="TreeGrafter"/>
</dbReference>
<dbReference type="InterPro" id="IPR056748">
    <property type="entry name" value="VPS13-like_C"/>
</dbReference>
<dbReference type="PIRSF" id="PIRSF037235">
    <property type="entry name" value="VPS13_fungi"/>
    <property type="match status" value="1"/>
</dbReference>
<feature type="region of interest" description="Disordered" evidence="4">
    <location>
        <begin position="1593"/>
        <end position="1637"/>
    </location>
</feature>
<proteinExistence type="inferred from homology"/>
<dbReference type="PANTHER" id="PTHR16166">
    <property type="entry name" value="VACUOLAR PROTEIN SORTING-ASSOCIATED PROTEIN VPS13"/>
    <property type="match status" value="1"/>
</dbReference>
<dbReference type="InterPro" id="IPR009543">
    <property type="entry name" value="VPS13_VAB"/>
</dbReference>
<evidence type="ECO:0000313" key="10">
    <source>
        <dbReference type="Proteomes" id="UP001174694"/>
    </source>
</evidence>
<feature type="compositionally biased region" description="Acidic residues" evidence="4">
    <location>
        <begin position="1593"/>
        <end position="1604"/>
    </location>
</feature>
<organism evidence="9 10">
    <name type="scientific">Pleurostoma richardsiae</name>
    <dbReference type="NCBI Taxonomy" id="41990"/>
    <lineage>
        <taxon>Eukaryota</taxon>
        <taxon>Fungi</taxon>
        <taxon>Dikarya</taxon>
        <taxon>Ascomycota</taxon>
        <taxon>Pezizomycotina</taxon>
        <taxon>Sordariomycetes</taxon>
        <taxon>Sordariomycetidae</taxon>
        <taxon>Calosphaeriales</taxon>
        <taxon>Pleurostomataceae</taxon>
        <taxon>Pleurostoma</taxon>
    </lineage>
</organism>
<feature type="region of interest" description="Disordered" evidence="4">
    <location>
        <begin position="1420"/>
        <end position="1443"/>
    </location>
</feature>
<feature type="domain" description="VPS13-like middle region" evidence="6">
    <location>
        <begin position="1130"/>
        <end position="1929"/>
    </location>
</feature>
<keyword evidence="2" id="KW-0813">Transport</keyword>
<dbReference type="Pfam" id="PF25033">
    <property type="entry name" value="VPS13_M"/>
    <property type="match status" value="1"/>
</dbReference>
<dbReference type="InterPro" id="IPR056747">
    <property type="entry name" value="VPS13-like_M"/>
</dbReference>
<dbReference type="GO" id="GO:0045324">
    <property type="term" value="P:late endosome to vacuole transport"/>
    <property type="evidence" value="ECO:0007669"/>
    <property type="project" value="TreeGrafter"/>
</dbReference>
<evidence type="ECO:0000256" key="2">
    <source>
        <dbReference type="ARBA" id="ARBA00022448"/>
    </source>
</evidence>
<comment type="similarity">
    <text evidence="1">Belongs to the VPS13 family.</text>
</comment>
<reference evidence="9" key="1">
    <citation type="submission" date="2022-07" db="EMBL/GenBank/DDBJ databases">
        <title>Fungi with potential for degradation of polypropylene.</title>
        <authorList>
            <person name="Gostincar C."/>
        </authorList>
    </citation>
    <scope>NUCLEOTIDE SEQUENCE</scope>
    <source>
        <strain evidence="9">EXF-13308</strain>
    </source>
</reference>
<dbReference type="InterPro" id="IPR026854">
    <property type="entry name" value="VPS13_N"/>
</dbReference>
<dbReference type="Pfam" id="PF25036">
    <property type="entry name" value="VPS13_VAB"/>
    <property type="match status" value="1"/>
</dbReference>
<protein>
    <submittedName>
        <fullName evidence="9">Vacuolar protein sorting-associated protein</fullName>
    </submittedName>
</protein>
<dbReference type="Pfam" id="PF12624">
    <property type="entry name" value="VPS13_N"/>
    <property type="match status" value="1"/>
</dbReference>
<evidence type="ECO:0000259" key="5">
    <source>
        <dbReference type="Pfam" id="PF12624"/>
    </source>
</evidence>
<dbReference type="InterPro" id="IPR017148">
    <property type="entry name" value="VPS13_fungi"/>
</dbReference>
<dbReference type="GO" id="GO:0007005">
    <property type="term" value="P:mitochondrion organization"/>
    <property type="evidence" value="ECO:0007669"/>
    <property type="project" value="TreeGrafter"/>
</dbReference>
<dbReference type="GO" id="GO:0006869">
    <property type="term" value="P:lipid transport"/>
    <property type="evidence" value="ECO:0007669"/>
    <property type="project" value="UniProtKB-KW"/>
</dbReference>